<proteinExistence type="predicted"/>
<protein>
    <submittedName>
        <fullName evidence="1">Uncharacterized protein</fullName>
    </submittedName>
</protein>
<reference evidence="1" key="1">
    <citation type="submission" date="2020-05" db="EMBL/GenBank/DDBJ databases">
        <title>Large-scale comparative analyses of tick genomes elucidate their genetic diversity and vector capacities.</title>
        <authorList>
            <person name="Jia N."/>
            <person name="Wang J."/>
            <person name="Shi W."/>
            <person name="Du L."/>
            <person name="Sun Y."/>
            <person name="Zhan W."/>
            <person name="Jiang J."/>
            <person name="Wang Q."/>
            <person name="Zhang B."/>
            <person name="Ji P."/>
            <person name="Sakyi L.B."/>
            <person name="Cui X."/>
            <person name="Yuan T."/>
            <person name="Jiang B."/>
            <person name="Yang W."/>
            <person name="Lam T.T.-Y."/>
            <person name="Chang Q."/>
            <person name="Ding S."/>
            <person name="Wang X."/>
            <person name="Zhu J."/>
            <person name="Ruan X."/>
            <person name="Zhao L."/>
            <person name="Wei J."/>
            <person name="Que T."/>
            <person name="Du C."/>
            <person name="Cheng J."/>
            <person name="Dai P."/>
            <person name="Han X."/>
            <person name="Huang E."/>
            <person name="Gao Y."/>
            <person name="Liu J."/>
            <person name="Shao H."/>
            <person name="Ye R."/>
            <person name="Li L."/>
            <person name="Wei W."/>
            <person name="Wang X."/>
            <person name="Wang C."/>
            <person name="Yang T."/>
            <person name="Huo Q."/>
            <person name="Li W."/>
            <person name="Guo W."/>
            <person name="Chen H."/>
            <person name="Zhou L."/>
            <person name="Ni X."/>
            <person name="Tian J."/>
            <person name="Zhou Y."/>
            <person name="Sheng Y."/>
            <person name="Liu T."/>
            <person name="Pan Y."/>
            <person name="Xia L."/>
            <person name="Li J."/>
            <person name="Zhao F."/>
            <person name="Cao W."/>
        </authorList>
    </citation>
    <scope>NUCLEOTIDE SEQUENCE</scope>
    <source>
        <strain evidence="1">Hyas-2018</strain>
    </source>
</reference>
<keyword evidence="2" id="KW-1185">Reference proteome</keyword>
<name>A0ACB7RLD3_HYAAI</name>
<evidence type="ECO:0000313" key="1">
    <source>
        <dbReference type="EMBL" id="KAH6923747.1"/>
    </source>
</evidence>
<evidence type="ECO:0000313" key="2">
    <source>
        <dbReference type="Proteomes" id="UP000821845"/>
    </source>
</evidence>
<accession>A0ACB7RLD3</accession>
<organism evidence="1 2">
    <name type="scientific">Hyalomma asiaticum</name>
    <name type="common">Tick</name>
    <dbReference type="NCBI Taxonomy" id="266040"/>
    <lineage>
        <taxon>Eukaryota</taxon>
        <taxon>Metazoa</taxon>
        <taxon>Ecdysozoa</taxon>
        <taxon>Arthropoda</taxon>
        <taxon>Chelicerata</taxon>
        <taxon>Arachnida</taxon>
        <taxon>Acari</taxon>
        <taxon>Parasitiformes</taxon>
        <taxon>Ixodida</taxon>
        <taxon>Ixodoidea</taxon>
        <taxon>Ixodidae</taxon>
        <taxon>Hyalomminae</taxon>
        <taxon>Hyalomma</taxon>
    </lineage>
</organism>
<sequence length="134" mass="16092">MPEVCTSPTVDVSRKLSREQEKAARLERRREAARERARRRRADPETRARDAEYKRRRRAEDPEFRAREIASRLRYDEANRERNRLRQRRLRGPGHEPMFENFRRHQRASAAAADGGFRLDFLNVEPGRRVRILL</sequence>
<dbReference type="Proteomes" id="UP000821845">
    <property type="component" value="Chromosome 8"/>
</dbReference>
<gene>
    <name evidence="1" type="ORF">HPB50_005941</name>
</gene>
<comment type="caution">
    <text evidence="1">The sequence shown here is derived from an EMBL/GenBank/DDBJ whole genome shotgun (WGS) entry which is preliminary data.</text>
</comment>
<dbReference type="EMBL" id="CM023488">
    <property type="protein sequence ID" value="KAH6923747.1"/>
    <property type="molecule type" value="Genomic_DNA"/>
</dbReference>